<gene>
    <name evidence="3" type="ORF">MELLADRAFT_110028</name>
</gene>
<dbReference type="RefSeq" id="XP_007414277.1">
    <property type="nucleotide sequence ID" value="XM_007414215.1"/>
</dbReference>
<keyword evidence="4" id="KW-1185">Reference proteome</keyword>
<feature type="region of interest" description="Disordered" evidence="2">
    <location>
        <begin position="46"/>
        <end position="73"/>
    </location>
</feature>
<dbReference type="AlphaFoldDB" id="F4RYF1"/>
<evidence type="ECO:0000256" key="1">
    <source>
        <dbReference type="SAM" id="Coils"/>
    </source>
</evidence>
<reference evidence="4" key="1">
    <citation type="journal article" date="2011" name="Proc. Natl. Acad. Sci. U.S.A.">
        <title>Obligate biotrophy features unraveled by the genomic analysis of rust fungi.</title>
        <authorList>
            <person name="Duplessis S."/>
            <person name="Cuomo C.A."/>
            <person name="Lin Y.-C."/>
            <person name="Aerts A."/>
            <person name="Tisserant E."/>
            <person name="Veneault-Fourrey C."/>
            <person name="Joly D.L."/>
            <person name="Hacquard S."/>
            <person name="Amselem J."/>
            <person name="Cantarel B.L."/>
            <person name="Chiu R."/>
            <person name="Coutinho P.M."/>
            <person name="Feau N."/>
            <person name="Field M."/>
            <person name="Frey P."/>
            <person name="Gelhaye E."/>
            <person name="Goldberg J."/>
            <person name="Grabherr M.G."/>
            <person name="Kodira C.D."/>
            <person name="Kohler A."/>
            <person name="Kuees U."/>
            <person name="Lindquist E.A."/>
            <person name="Lucas S.M."/>
            <person name="Mago R."/>
            <person name="Mauceli E."/>
            <person name="Morin E."/>
            <person name="Murat C."/>
            <person name="Pangilinan J.L."/>
            <person name="Park R."/>
            <person name="Pearson M."/>
            <person name="Quesneville H."/>
            <person name="Rouhier N."/>
            <person name="Sakthikumar S."/>
            <person name="Salamov A.A."/>
            <person name="Schmutz J."/>
            <person name="Selles B."/>
            <person name="Shapiro H."/>
            <person name="Tanguay P."/>
            <person name="Tuskan G.A."/>
            <person name="Henrissat B."/>
            <person name="Van de Peer Y."/>
            <person name="Rouze P."/>
            <person name="Ellis J.G."/>
            <person name="Dodds P.N."/>
            <person name="Schein J.E."/>
            <person name="Zhong S."/>
            <person name="Hamelin R.C."/>
            <person name="Grigoriev I.V."/>
            <person name="Szabo L.J."/>
            <person name="Martin F."/>
        </authorList>
    </citation>
    <scope>NUCLEOTIDE SEQUENCE [LARGE SCALE GENOMIC DNA]</scope>
    <source>
        <strain evidence="4">98AG31 / pathotype 3-4-7</strain>
    </source>
</reference>
<evidence type="ECO:0000256" key="2">
    <source>
        <dbReference type="SAM" id="MobiDB-lite"/>
    </source>
</evidence>
<sequence>MSQQSLREITNHYPPVDVPEAPNLSQFAHCKVLGVVPQDIQGSHSVSKVSDVGVSGEKENVRKNKGSSQLNQTRPHISAQMFEEQLAELNTPSATIGKKAGIELFKQIQEIQQVNASTMIQVKSLMHRATRDIRLLQLRVEDLEVEAMDMQEKLDLANHRIKTHERLIRRFVAPEDVDFQYEYEFESTDEPSH</sequence>
<dbReference type="GeneID" id="18923941"/>
<name>F4RYF1_MELLP</name>
<dbReference type="Proteomes" id="UP000001072">
    <property type="component" value="Unassembled WGS sequence"/>
</dbReference>
<accession>F4RYF1</accession>
<dbReference type="InParanoid" id="F4RYF1"/>
<dbReference type="KEGG" id="mlr:MELLADRAFT_110028"/>
<evidence type="ECO:0000313" key="4">
    <source>
        <dbReference type="Proteomes" id="UP000001072"/>
    </source>
</evidence>
<proteinExistence type="predicted"/>
<organism evidence="4">
    <name type="scientific">Melampsora larici-populina (strain 98AG31 / pathotype 3-4-7)</name>
    <name type="common">Poplar leaf rust fungus</name>
    <dbReference type="NCBI Taxonomy" id="747676"/>
    <lineage>
        <taxon>Eukaryota</taxon>
        <taxon>Fungi</taxon>
        <taxon>Dikarya</taxon>
        <taxon>Basidiomycota</taxon>
        <taxon>Pucciniomycotina</taxon>
        <taxon>Pucciniomycetes</taxon>
        <taxon>Pucciniales</taxon>
        <taxon>Melampsoraceae</taxon>
        <taxon>Melampsora</taxon>
    </lineage>
</organism>
<dbReference type="EMBL" id="GL883130">
    <property type="protein sequence ID" value="EGG02588.1"/>
    <property type="molecule type" value="Genomic_DNA"/>
</dbReference>
<feature type="coiled-coil region" evidence="1">
    <location>
        <begin position="126"/>
        <end position="167"/>
    </location>
</feature>
<feature type="compositionally biased region" description="Low complexity" evidence="2">
    <location>
        <begin position="46"/>
        <end position="55"/>
    </location>
</feature>
<protein>
    <submittedName>
        <fullName evidence="3">Uncharacterized protein</fullName>
    </submittedName>
</protein>
<dbReference type="VEuPathDB" id="FungiDB:MELLADRAFT_110028"/>
<dbReference type="HOGENOM" id="CLU_1409071_0_0_1"/>
<keyword evidence="1" id="KW-0175">Coiled coil</keyword>
<evidence type="ECO:0000313" key="3">
    <source>
        <dbReference type="EMBL" id="EGG02588.1"/>
    </source>
</evidence>